<dbReference type="GO" id="GO:0000439">
    <property type="term" value="C:transcription factor TFIIH core complex"/>
    <property type="evidence" value="ECO:0007669"/>
    <property type="project" value="InterPro"/>
</dbReference>
<organism evidence="7 8">
    <name type="scientific">Paramecium primaurelia</name>
    <dbReference type="NCBI Taxonomy" id="5886"/>
    <lineage>
        <taxon>Eukaryota</taxon>
        <taxon>Sar</taxon>
        <taxon>Alveolata</taxon>
        <taxon>Ciliophora</taxon>
        <taxon>Intramacronucleata</taxon>
        <taxon>Oligohymenophorea</taxon>
        <taxon>Peniculida</taxon>
        <taxon>Parameciidae</taxon>
        <taxon>Paramecium</taxon>
    </lineage>
</organism>
<protein>
    <submittedName>
        <fullName evidence="7">Uncharacterized protein</fullName>
    </submittedName>
</protein>
<dbReference type="InterPro" id="IPR004600">
    <property type="entry name" value="TFIIH_Tfb4/GTF2H3"/>
</dbReference>
<proteinExistence type="predicted"/>
<dbReference type="PANTHER" id="PTHR12831:SF0">
    <property type="entry name" value="GENERAL TRANSCRIPTION FACTOR IIH SUBUNIT 3"/>
    <property type="match status" value="1"/>
</dbReference>
<evidence type="ECO:0000256" key="2">
    <source>
        <dbReference type="ARBA" id="ARBA00022723"/>
    </source>
</evidence>
<keyword evidence="2" id="KW-0479">Metal-binding</keyword>
<dbReference type="GO" id="GO:0006355">
    <property type="term" value="P:regulation of DNA-templated transcription"/>
    <property type="evidence" value="ECO:0007669"/>
    <property type="project" value="InterPro"/>
</dbReference>
<dbReference type="GO" id="GO:0005675">
    <property type="term" value="C:transcription factor TFIIH holo complex"/>
    <property type="evidence" value="ECO:0007669"/>
    <property type="project" value="TreeGrafter"/>
</dbReference>
<name>A0A8S1LYV8_PARPR</name>
<accession>A0A8S1LYV8</accession>
<gene>
    <name evidence="7" type="ORF">PPRIM_AZ9-3.1.T0460110</name>
</gene>
<evidence type="ECO:0000256" key="5">
    <source>
        <dbReference type="ARBA" id="ARBA00023204"/>
    </source>
</evidence>
<sequence length="273" mass="31515">MQNHQLYLILDINTKFLKPLKENFVGILQCIKTSLGLQLCTDFHNLFTIYVIDTYDIYQLYRSGENSGFEYNHEFQKVLKTLYDIISKKGVDDVWESKIIKCLSQIMCRINKDRQTCKDSKITFITSQFFQLGQESYNKYLKLCTYASKEKIRLDLLQIDIQAQSELKQDVLGNEGLKLGIQLTSGIVHRVEQDKNFNKILAEILLSSFNPGDSYGFYQAKLSELQYKSFCSCCNKVTNPIAYACSSCLTIQCEKSQATKQCTKCNNYFHNVS</sequence>
<keyword evidence="5" id="KW-0234">DNA repair</keyword>
<dbReference type="PANTHER" id="PTHR12831">
    <property type="entry name" value="TRANSCRIPTION INITIATION FACTOR IIH TFIIH , POLYPEPTIDE 3-RELATED"/>
    <property type="match status" value="1"/>
</dbReference>
<keyword evidence="8" id="KW-1185">Reference proteome</keyword>
<comment type="caution">
    <text evidence="7">The sequence shown here is derived from an EMBL/GenBank/DDBJ whole genome shotgun (WGS) entry which is preliminary data.</text>
</comment>
<evidence type="ECO:0000256" key="4">
    <source>
        <dbReference type="ARBA" id="ARBA00022833"/>
    </source>
</evidence>
<comment type="subcellular location">
    <subcellularLocation>
        <location evidence="1">Nucleus</location>
    </subcellularLocation>
</comment>
<evidence type="ECO:0000313" key="8">
    <source>
        <dbReference type="Proteomes" id="UP000688137"/>
    </source>
</evidence>
<dbReference type="Proteomes" id="UP000688137">
    <property type="component" value="Unassembled WGS sequence"/>
</dbReference>
<evidence type="ECO:0000256" key="3">
    <source>
        <dbReference type="ARBA" id="ARBA00022763"/>
    </source>
</evidence>
<dbReference type="AlphaFoldDB" id="A0A8S1LYV8"/>
<evidence type="ECO:0000313" key="7">
    <source>
        <dbReference type="EMBL" id="CAD8070731.1"/>
    </source>
</evidence>
<keyword evidence="3" id="KW-0227">DNA damage</keyword>
<dbReference type="OMA" id="WESKIIK"/>
<keyword evidence="4" id="KW-0862">Zinc</keyword>
<dbReference type="GO" id="GO:0006289">
    <property type="term" value="P:nucleotide-excision repair"/>
    <property type="evidence" value="ECO:0007669"/>
    <property type="project" value="InterPro"/>
</dbReference>
<dbReference type="GO" id="GO:0046872">
    <property type="term" value="F:metal ion binding"/>
    <property type="evidence" value="ECO:0007669"/>
    <property type="project" value="UniProtKB-KW"/>
</dbReference>
<evidence type="ECO:0000256" key="1">
    <source>
        <dbReference type="ARBA" id="ARBA00004123"/>
    </source>
</evidence>
<reference evidence="7" key="1">
    <citation type="submission" date="2021-01" db="EMBL/GenBank/DDBJ databases">
        <authorList>
            <consortium name="Genoscope - CEA"/>
            <person name="William W."/>
        </authorList>
    </citation>
    <scope>NUCLEOTIDE SEQUENCE</scope>
</reference>
<evidence type="ECO:0000256" key="6">
    <source>
        <dbReference type="ARBA" id="ARBA00023242"/>
    </source>
</evidence>
<dbReference type="EMBL" id="CAJJDM010000046">
    <property type="protein sequence ID" value="CAD8070731.1"/>
    <property type="molecule type" value="Genomic_DNA"/>
</dbReference>
<keyword evidence="6" id="KW-0539">Nucleus</keyword>